<reference evidence="3" key="1">
    <citation type="submission" date="2023-07" db="EMBL/GenBank/DDBJ databases">
        <title>draft genome sequence of fig (Ficus carica).</title>
        <authorList>
            <person name="Takahashi T."/>
            <person name="Nishimura K."/>
        </authorList>
    </citation>
    <scope>NUCLEOTIDE SEQUENCE</scope>
</reference>
<dbReference type="AlphaFoldDB" id="A0AA88DIM6"/>
<accession>A0AA88DIM6</accession>
<comment type="caution">
    <text evidence="3">The sequence shown here is derived from an EMBL/GenBank/DDBJ whole genome shotgun (WGS) entry which is preliminary data.</text>
</comment>
<feature type="domain" description="Homologous recombination OB-fold protein OB-fold" evidence="2">
    <location>
        <begin position="166"/>
        <end position="252"/>
    </location>
</feature>
<protein>
    <recommendedName>
        <fullName evidence="2">Homologous recombination OB-fold protein OB-fold domain-containing protein</fullName>
    </recommendedName>
</protein>
<gene>
    <name evidence="3" type="ORF">TIFTF001_015397</name>
</gene>
<dbReference type="PANTHER" id="PTHR14523:SF1">
    <property type="entry name" value="HOMOLOGOUS RECOMBINATION OB-FOLD PROTEIN"/>
    <property type="match status" value="1"/>
</dbReference>
<dbReference type="InterPro" id="IPR058570">
    <property type="entry name" value="HROB_OB"/>
</dbReference>
<dbReference type="InterPro" id="IPR028045">
    <property type="entry name" value="HROB"/>
</dbReference>
<name>A0AA88DIM6_FICCA</name>
<dbReference type="PANTHER" id="PTHR14523">
    <property type="entry name" value="UNCHARACTERIZED PROTEIN C17ORF53 HOMOLOG"/>
    <property type="match status" value="1"/>
</dbReference>
<evidence type="ECO:0000313" key="3">
    <source>
        <dbReference type="EMBL" id="GMN46209.1"/>
    </source>
</evidence>
<feature type="region of interest" description="Disordered" evidence="1">
    <location>
        <begin position="1"/>
        <end position="106"/>
    </location>
</feature>
<sequence>MEEDHQSEPWESLDVDDSDIPFLRSCKRHNQNPSLLLSPSQSQSQPQPQPQNSHSQPQPRPQPQPQQPNPPPPSPQLIPGPAGAVQAAMRRRARTDRSSFAGAFDEEDSIPTQEYIRKVLENGDVLADDDFAAIPWLSALDFVRREGNSAIPGTPLSSIKNGSHTDRVARVVAIIKSCTPNGLGDLMVTLKDPSGTMGASIHRKVLSDDKFGKIISIGAVLVLQKVAVFSPSRSTYYLNITLGNVVKVMSKDSGPPLKTNYTSSSVRYAAEPSESDKVPSMPQITISQERTKGIMSNLRKRSELRESVLGNRAMEDNKVRQSTWFSDENCRIPIASTGKESPFIKQVLANGTTKIAVTENTTCNDQVTVTDEQPNLWIPAEGDNSSHSMQTVNAKQNLVEVPADQETEIASGTKTQTQLLVSRSSPPEWTDEQLEELFCI</sequence>
<evidence type="ECO:0000313" key="4">
    <source>
        <dbReference type="Proteomes" id="UP001187192"/>
    </source>
</evidence>
<dbReference type="Proteomes" id="UP001187192">
    <property type="component" value="Unassembled WGS sequence"/>
</dbReference>
<evidence type="ECO:0000256" key="1">
    <source>
        <dbReference type="SAM" id="MobiDB-lite"/>
    </source>
</evidence>
<organism evidence="3 4">
    <name type="scientific">Ficus carica</name>
    <name type="common">Common fig</name>
    <dbReference type="NCBI Taxonomy" id="3494"/>
    <lineage>
        <taxon>Eukaryota</taxon>
        <taxon>Viridiplantae</taxon>
        <taxon>Streptophyta</taxon>
        <taxon>Embryophyta</taxon>
        <taxon>Tracheophyta</taxon>
        <taxon>Spermatophyta</taxon>
        <taxon>Magnoliopsida</taxon>
        <taxon>eudicotyledons</taxon>
        <taxon>Gunneridae</taxon>
        <taxon>Pentapetalae</taxon>
        <taxon>rosids</taxon>
        <taxon>fabids</taxon>
        <taxon>Rosales</taxon>
        <taxon>Moraceae</taxon>
        <taxon>Ficeae</taxon>
        <taxon>Ficus</taxon>
    </lineage>
</organism>
<dbReference type="Pfam" id="PF15072">
    <property type="entry name" value="HROB"/>
    <property type="match status" value="1"/>
</dbReference>
<feature type="compositionally biased region" description="Acidic residues" evidence="1">
    <location>
        <begin position="9"/>
        <end position="19"/>
    </location>
</feature>
<proteinExistence type="predicted"/>
<evidence type="ECO:0000259" key="2">
    <source>
        <dbReference type="Pfam" id="PF15072"/>
    </source>
</evidence>
<feature type="compositionally biased region" description="Pro residues" evidence="1">
    <location>
        <begin position="58"/>
        <end position="78"/>
    </location>
</feature>
<dbReference type="GO" id="GO:0000725">
    <property type="term" value="P:recombinational repair"/>
    <property type="evidence" value="ECO:0007669"/>
    <property type="project" value="InterPro"/>
</dbReference>
<keyword evidence="4" id="KW-1185">Reference proteome</keyword>
<feature type="compositionally biased region" description="Low complexity" evidence="1">
    <location>
        <begin position="31"/>
        <end position="57"/>
    </location>
</feature>
<dbReference type="EMBL" id="BTGU01000022">
    <property type="protein sequence ID" value="GMN46209.1"/>
    <property type="molecule type" value="Genomic_DNA"/>
</dbReference>